<proteinExistence type="predicted"/>
<sequence length="169" mass="18890">MGLILGLDDSKTDPANVKNPNALLNGTSERTLHLMTGARIRRPKDKFSTDYTVPYNVELFQISNIDPTYEIPASQSRSCELEGEPWPKPEDDPHANNWETVREKWNNPAAGINAAKDAANLWATLGREKLGWDENRVKGSSSDFTGAKPDRIIKDLEKHYLWAPVLSCG</sequence>
<dbReference type="EMBL" id="ML736215">
    <property type="protein sequence ID" value="KAE8377956.1"/>
    <property type="molecule type" value="Genomic_DNA"/>
</dbReference>
<evidence type="ECO:0000313" key="2">
    <source>
        <dbReference type="EMBL" id="KAE8377956.1"/>
    </source>
</evidence>
<protein>
    <submittedName>
        <fullName evidence="2">Uncharacterized protein</fullName>
    </submittedName>
</protein>
<evidence type="ECO:0000256" key="1">
    <source>
        <dbReference type="SAM" id="MobiDB-lite"/>
    </source>
</evidence>
<dbReference type="Proteomes" id="UP000326198">
    <property type="component" value="Unassembled WGS sequence"/>
</dbReference>
<dbReference type="AlphaFoldDB" id="A0A5N7B868"/>
<evidence type="ECO:0000313" key="3">
    <source>
        <dbReference type="Proteomes" id="UP000326198"/>
    </source>
</evidence>
<feature type="compositionally biased region" description="Basic and acidic residues" evidence="1">
    <location>
        <begin position="85"/>
        <end position="96"/>
    </location>
</feature>
<gene>
    <name evidence="2" type="ORF">BDV26DRAFT_292687</name>
</gene>
<feature type="region of interest" description="Disordered" evidence="1">
    <location>
        <begin position="74"/>
        <end position="96"/>
    </location>
</feature>
<keyword evidence="3" id="KW-1185">Reference proteome</keyword>
<accession>A0A5N7B868</accession>
<name>A0A5N7B868_9EURO</name>
<organism evidence="2 3">
    <name type="scientific">Aspergillus bertholletiae</name>
    <dbReference type="NCBI Taxonomy" id="1226010"/>
    <lineage>
        <taxon>Eukaryota</taxon>
        <taxon>Fungi</taxon>
        <taxon>Dikarya</taxon>
        <taxon>Ascomycota</taxon>
        <taxon>Pezizomycotina</taxon>
        <taxon>Eurotiomycetes</taxon>
        <taxon>Eurotiomycetidae</taxon>
        <taxon>Eurotiales</taxon>
        <taxon>Aspergillaceae</taxon>
        <taxon>Aspergillus</taxon>
        <taxon>Aspergillus subgen. Circumdati</taxon>
    </lineage>
</organism>
<reference evidence="2 3" key="1">
    <citation type="submission" date="2019-04" db="EMBL/GenBank/DDBJ databases">
        <title>Friends and foes A comparative genomics studyof 23 Aspergillus species from section Flavi.</title>
        <authorList>
            <consortium name="DOE Joint Genome Institute"/>
            <person name="Kjaerbolling I."/>
            <person name="Vesth T."/>
            <person name="Frisvad J.C."/>
            <person name="Nybo J.L."/>
            <person name="Theobald S."/>
            <person name="Kildgaard S."/>
            <person name="Isbrandt T."/>
            <person name="Kuo A."/>
            <person name="Sato A."/>
            <person name="Lyhne E.K."/>
            <person name="Kogle M.E."/>
            <person name="Wiebenga A."/>
            <person name="Kun R.S."/>
            <person name="Lubbers R.J."/>
            <person name="Makela M.R."/>
            <person name="Barry K."/>
            <person name="Chovatia M."/>
            <person name="Clum A."/>
            <person name="Daum C."/>
            <person name="Haridas S."/>
            <person name="He G."/>
            <person name="LaButti K."/>
            <person name="Lipzen A."/>
            <person name="Mondo S."/>
            <person name="Riley R."/>
            <person name="Salamov A."/>
            <person name="Simmons B.A."/>
            <person name="Magnuson J.K."/>
            <person name="Henrissat B."/>
            <person name="Mortensen U.H."/>
            <person name="Larsen T.O."/>
            <person name="Devries R.P."/>
            <person name="Grigoriev I.V."/>
            <person name="Machida M."/>
            <person name="Baker S.E."/>
            <person name="Andersen M.R."/>
        </authorList>
    </citation>
    <scope>NUCLEOTIDE SEQUENCE [LARGE SCALE GENOMIC DNA]</scope>
    <source>
        <strain evidence="2 3">IBT 29228</strain>
    </source>
</reference>